<evidence type="ECO:0000256" key="3">
    <source>
        <dbReference type="ARBA" id="ARBA00022801"/>
    </source>
</evidence>
<dbReference type="RefSeq" id="WP_201364394.1">
    <property type="nucleotide sequence ID" value="NZ_BNJJ01000014.1"/>
</dbReference>
<dbReference type="Pfam" id="PF07687">
    <property type="entry name" value="M20_dimer"/>
    <property type="match status" value="1"/>
</dbReference>
<feature type="domain" description="Peptidase M20 dimerisation" evidence="4">
    <location>
        <begin position="196"/>
        <end position="352"/>
    </location>
</feature>
<dbReference type="InterPro" id="IPR011650">
    <property type="entry name" value="Peptidase_M20_dimer"/>
</dbReference>
<reference evidence="5 6" key="1">
    <citation type="journal article" date="2021" name="Int. J. Syst. Evol. Microbiol.">
        <title>Reticulibacter mediterranei gen. nov., sp. nov., within the new family Reticulibacteraceae fam. nov., and Ktedonospora formicarum gen. nov., sp. nov., Ktedonobacter robiniae sp. nov., Dictyobacter formicarum sp. nov. and Dictyobacter arantiisoli sp. nov., belonging to the class Ktedonobacteria.</title>
        <authorList>
            <person name="Yabe S."/>
            <person name="Zheng Y."/>
            <person name="Wang C.M."/>
            <person name="Sakai Y."/>
            <person name="Abe K."/>
            <person name="Yokota A."/>
            <person name="Donadio S."/>
            <person name="Cavaletti L."/>
            <person name="Monciardini P."/>
        </authorList>
    </citation>
    <scope>NUCLEOTIDE SEQUENCE [LARGE SCALE GENOMIC DNA]</scope>
    <source>
        <strain evidence="5 6">SOSP1-9</strain>
    </source>
</reference>
<protein>
    <submittedName>
        <fullName evidence="5">Peptidase M20</fullName>
    </submittedName>
</protein>
<evidence type="ECO:0000256" key="2">
    <source>
        <dbReference type="ARBA" id="ARBA00022723"/>
    </source>
</evidence>
<gene>
    <name evidence="5" type="ORF">KSZ_47860</name>
</gene>
<dbReference type="InterPro" id="IPR051458">
    <property type="entry name" value="Cyt/Met_Dipeptidase"/>
</dbReference>
<name>A0ABQ3VKN4_9CHLR</name>
<evidence type="ECO:0000313" key="6">
    <source>
        <dbReference type="Proteomes" id="UP000635565"/>
    </source>
</evidence>
<dbReference type="InterPro" id="IPR002933">
    <property type="entry name" value="Peptidase_M20"/>
</dbReference>
<keyword evidence="2" id="KW-0479">Metal-binding</keyword>
<accession>A0ABQ3VKN4</accession>
<sequence>MMPSTPELPTTYLAAHADEAIDLLTQLCQQPSIAAQNYGIEAMTELTERLLSESGFQTQRLYYTSKAPPAVYGELRGSGPYTLLLYNHYDVQPAEPLDLWHSPPFEPTVREEKFFARGAVDNKGEIAARLAAIRALRATYGELPITLRWIIEGEEEIGSPHFEEIAEKYTELLQADGCLWEGAGFTDEGHPSLNLGTKGLLYVQLDVQGVGIDAHSGKAPILPSAAWRLVQALASLRTPAGQVRIPGFYAAVKSPTEAQLAALMQQENKDEQLKAAHQIEQFVDGLSGVALRERAAFAPTCNIAGLNSGYTGEGVKTVLPARAMAKIDFRLVPDQDPHEILALLRGYLHEQGYDDINLSVLGAAAPVVTPIDDPFVQKIQRIAEAFANKPASISPIVGGSLPLLDALKRHVGLPGLSAPGNVGYWGSGAHAPNEHIRLADLERAVRYNCYMFMALGDNRRQAPNL</sequence>
<evidence type="ECO:0000313" key="5">
    <source>
        <dbReference type="EMBL" id="GHO86780.1"/>
    </source>
</evidence>
<organism evidence="5 6">
    <name type="scientific">Dictyobacter formicarum</name>
    <dbReference type="NCBI Taxonomy" id="2778368"/>
    <lineage>
        <taxon>Bacteria</taxon>
        <taxon>Bacillati</taxon>
        <taxon>Chloroflexota</taxon>
        <taxon>Ktedonobacteria</taxon>
        <taxon>Ktedonobacterales</taxon>
        <taxon>Dictyobacteraceae</taxon>
        <taxon>Dictyobacter</taxon>
    </lineage>
</organism>
<keyword evidence="6" id="KW-1185">Reference proteome</keyword>
<proteinExistence type="predicted"/>
<dbReference type="Pfam" id="PF01546">
    <property type="entry name" value="Peptidase_M20"/>
    <property type="match status" value="1"/>
</dbReference>
<dbReference type="SUPFAM" id="SSF53187">
    <property type="entry name" value="Zn-dependent exopeptidases"/>
    <property type="match status" value="1"/>
</dbReference>
<comment type="caution">
    <text evidence="5">The sequence shown here is derived from an EMBL/GenBank/DDBJ whole genome shotgun (WGS) entry which is preliminary data.</text>
</comment>
<evidence type="ECO:0000256" key="1">
    <source>
        <dbReference type="ARBA" id="ARBA00022670"/>
    </source>
</evidence>
<keyword evidence="1" id="KW-0645">Protease</keyword>
<dbReference type="Proteomes" id="UP000635565">
    <property type="component" value="Unassembled WGS sequence"/>
</dbReference>
<dbReference type="EMBL" id="BNJJ01000014">
    <property type="protein sequence ID" value="GHO86780.1"/>
    <property type="molecule type" value="Genomic_DNA"/>
</dbReference>
<evidence type="ECO:0000259" key="4">
    <source>
        <dbReference type="Pfam" id="PF07687"/>
    </source>
</evidence>
<dbReference type="PANTHER" id="PTHR43270">
    <property type="entry name" value="BETA-ALA-HIS DIPEPTIDASE"/>
    <property type="match status" value="1"/>
</dbReference>
<dbReference type="Gene3D" id="3.40.630.10">
    <property type="entry name" value="Zn peptidases"/>
    <property type="match status" value="1"/>
</dbReference>
<dbReference type="PANTHER" id="PTHR43270:SF8">
    <property type="entry name" value="DI- AND TRIPEPTIDASE DUG2-RELATED"/>
    <property type="match status" value="1"/>
</dbReference>
<keyword evidence="3" id="KW-0378">Hydrolase</keyword>
<dbReference type="Gene3D" id="3.30.70.360">
    <property type="match status" value="1"/>
</dbReference>